<dbReference type="KEGG" id="cbot:ATE48_15900"/>
<dbReference type="RefSeq" id="WP_066773162.1">
    <property type="nucleotide sequence ID" value="NZ_CP013244.1"/>
</dbReference>
<keyword evidence="5" id="KW-1185">Reference proteome</keyword>
<proteinExistence type="predicted"/>
<accession>A0A1B1AL40</accession>
<dbReference type="Proteomes" id="UP000092498">
    <property type="component" value="Chromosome"/>
</dbReference>
<keyword evidence="2" id="KW-0812">Transmembrane</keyword>
<evidence type="ECO:0000256" key="2">
    <source>
        <dbReference type="SAM" id="Phobius"/>
    </source>
</evidence>
<dbReference type="EMBL" id="CP013244">
    <property type="protein sequence ID" value="ANP47292.1"/>
    <property type="molecule type" value="Genomic_DNA"/>
</dbReference>
<name>A0A1B1AL40_9PROT</name>
<evidence type="ECO:0000259" key="3">
    <source>
        <dbReference type="Pfam" id="PF02470"/>
    </source>
</evidence>
<feature type="region of interest" description="Disordered" evidence="1">
    <location>
        <begin position="262"/>
        <end position="282"/>
    </location>
</feature>
<evidence type="ECO:0000313" key="4">
    <source>
        <dbReference type="EMBL" id="ANP47292.1"/>
    </source>
</evidence>
<sequence>METKANYVLIGASTIIGALLIMLFAMWITTGDLRRGFNQYDVVFDDPVRGLTEGGEVRFNGIKVGEVESLRIDADNTNRVIARIRVSSDVPVKTDTEAQLEPIGLTGVTLIQLSTGSVEAELLRPAFGAPPPRIQGRGSQIDVIVARGEEVALRASEAMAAVRDLLTDENIARVTRSLENLEAITTQLAARDSVVTQSGEAAREIAQLARQMQSDLSDLDDVLGEVNQAASVASGETLPELSLAAEEIRRAAAGISRVANNLEENPSVLTPRSPRPTVELEP</sequence>
<gene>
    <name evidence="4" type="ORF">ATE48_15900</name>
</gene>
<dbReference type="Pfam" id="PF02470">
    <property type="entry name" value="MlaD"/>
    <property type="match status" value="1"/>
</dbReference>
<dbReference type="PANTHER" id="PTHR36698">
    <property type="entry name" value="BLL5892 PROTEIN"/>
    <property type="match status" value="1"/>
</dbReference>
<evidence type="ECO:0000256" key="1">
    <source>
        <dbReference type="SAM" id="MobiDB-lite"/>
    </source>
</evidence>
<dbReference type="PANTHER" id="PTHR36698:SF2">
    <property type="entry name" value="MCE_MLAD DOMAIN-CONTAINING PROTEIN"/>
    <property type="match status" value="1"/>
</dbReference>
<protein>
    <recommendedName>
        <fullName evidence="3">Mce/MlaD domain-containing protein</fullName>
    </recommendedName>
</protein>
<dbReference type="AlphaFoldDB" id="A0A1B1AL40"/>
<evidence type="ECO:0000313" key="5">
    <source>
        <dbReference type="Proteomes" id="UP000092498"/>
    </source>
</evidence>
<organism evidence="4 5">
    <name type="scientific">Candidatus Viadribacter manganicus</name>
    <dbReference type="NCBI Taxonomy" id="1759059"/>
    <lineage>
        <taxon>Bacteria</taxon>
        <taxon>Pseudomonadati</taxon>
        <taxon>Pseudomonadota</taxon>
        <taxon>Alphaproteobacteria</taxon>
        <taxon>Hyphomonadales</taxon>
        <taxon>Hyphomonadaceae</taxon>
        <taxon>Candidatus Viadribacter</taxon>
    </lineage>
</organism>
<dbReference type="InParanoid" id="A0A1B1AL40"/>
<keyword evidence="2" id="KW-0472">Membrane</keyword>
<dbReference type="STRING" id="1759059.ATE48_15900"/>
<reference evidence="4 5" key="1">
    <citation type="submission" date="2015-11" db="EMBL/GenBank/DDBJ databases">
        <title>Whole-Genome Sequence of Candidatus Oderbacter manganicum from the National Park Lower Oder Valley, Germany.</title>
        <authorList>
            <person name="Braun B."/>
            <person name="Liere K."/>
            <person name="Szewzyk U."/>
        </authorList>
    </citation>
    <scope>NUCLEOTIDE SEQUENCE [LARGE SCALE GENOMIC DNA]</scope>
    <source>
        <strain evidence="4 5">OTSz_A_272</strain>
    </source>
</reference>
<feature type="domain" description="Mce/MlaD" evidence="3">
    <location>
        <begin position="40"/>
        <end position="116"/>
    </location>
</feature>
<dbReference type="OrthoDB" id="9808689at2"/>
<keyword evidence="2" id="KW-1133">Transmembrane helix</keyword>
<dbReference type="InterPro" id="IPR003399">
    <property type="entry name" value="Mce/MlaD"/>
</dbReference>
<feature type="transmembrane region" description="Helical" evidence="2">
    <location>
        <begin position="7"/>
        <end position="28"/>
    </location>
</feature>